<sequence>MSSITSPLPPPVTTRRRARNAAQAGNPRLKYPVVPPILEFTEPHAVEVKEELRARFDNLCEEAGWAPTAAIRDELRILTKLDAKWKQRDCEAAFFAFVQHLDFVWMNGYVLLGRKKFKEGILCVWYRPIYSPTDRRIEFCYGPGKTVFKPEGLPGRVDKDKVWPPFNKLFDLTNLRRDKQNLYLTGVWEILHKFKHMRGILDPNGSEDDVSRPGYSELPFLPGSTWLRQRGVLWIDNSPKSQNTGMELRSRLESQSPDESNMEKPDDEESDQRANTTLSAGMTSSIDEPHSCSSSVSTGTDPTGSVSASSSSSIVHDRVCGQKRKPTDNPNNSPIRKQVRASNDESETDSSLVTTKSPAQILYQDHCQRFQWTPCEPTLQELAGLLSSHDIELGDVEVALLAFAQYFDFIWENDSMFIGSRKAKGCQKYERIWYKAVYRDGELGIEWSVDAGKQPCSPPVGQMEIEYFWPSFNELFDMKNLGSAMYNQQNVYIAGTYLILLRYPALRRYQEPGSGLGIKLAPHSEKLELPFLPASDPVDEVQQLRTRQLSSFSEPLLTSVARPALSDQGRRSEAGAQTLTEMLDGRDTQRKITTMCRSTGGIYIAEPGSKEYQSILADLRNDQLSEALASTPSELVQQPQDQSPISGLVNHLLQNIQLSSFVDTTSNETKLRIVAHLPANLFQPPALGFSLVVWLDMSPVLPSRDCIIQELERIAMDSFNSQQRAAQQQNLVPAQMHHAAVLAAPVAQMVRQQTNVSSDNNVTVEQARELLRGPRAKLVSSGKDKDEGLELFQFAITFPSAVAERLPLDLKFTPILSKETVPVNLTKSQAFRALAEYAREDEES</sequence>
<name>A0A9N8KB14_9PEZI</name>
<dbReference type="OrthoDB" id="3939071at2759"/>
<comment type="caution">
    <text evidence="2">The sequence shown here is derived from an EMBL/GenBank/DDBJ whole genome shotgun (WGS) entry which is preliminary data.</text>
</comment>
<accession>A0A9N8KB14</accession>
<dbReference type="EMBL" id="CAIJEO010000011">
    <property type="protein sequence ID" value="CAD0100209.1"/>
    <property type="molecule type" value="Genomic_DNA"/>
</dbReference>
<feature type="region of interest" description="Disordered" evidence="1">
    <location>
        <begin position="1"/>
        <end position="23"/>
    </location>
</feature>
<organism evidence="2 3">
    <name type="scientific">Aureobasidium mustum</name>
    <dbReference type="NCBI Taxonomy" id="2773714"/>
    <lineage>
        <taxon>Eukaryota</taxon>
        <taxon>Fungi</taxon>
        <taxon>Dikarya</taxon>
        <taxon>Ascomycota</taxon>
        <taxon>Pezizomycotina</taxon>
        <taxon>Dothideomycetes</taxon>
        <taxon>Dothideomycetidae</taxon>
        <taxon>Dothideales</taxon>
        <taxon>Saccotheciaceae</taxon>
        <taxon>Aureobasidium</taxon>
    </lineage>
</organism>
<evidence type="ECO:0000313" key="3">
    <source>
        <dbReference type="Proteomes" id="UP000714618"/>
    </source>
</evidence>
<reference evidence="2" key="1">
    <citation type="submission" date="2020-06" db="EMBL/GenBank/DDBJ databases">
        <authorList>
            <person name="Onetto C."/>
        </authorList>
    </citation>
    <scope>NUCLEOTIDE SEQUENCE</scope>
</reference>
<feature type="compositionally biased region" description="Polar residues" evidence="1">
    <location>
        <begin position="273"/>
        <end position="304"/>
    </location>
</feature>
<evidence type="ECO:0000313" key="2">
    <source>
        <dbReference type="EMBL" id="CAD0100209.1"/>
    </source>
</evidence>
<dbReference type="AlphaFoldDB" id="A0A9N8KB14"/>
<keyword evidence="3" id="KW-1185">Reference proteome</keyword>
<feature type="region of interest" description="Disordered" evidence="1">
    <location>
        <begin position="237"/>
        <end position="354"/>
    </location>
</feature>
<protein>
    <submittedName>
        <fullName evidence="2">Uncharacterized protein</fullName>
    </submittedName>
</protein>
<evidence type="ECO:0000256" key="1">
    <source>
        <dbReference type="SAM" id="MobiDB-lite"/>
    </source>
</evidence>
<gene>
    <name evidence="2" type="ORF">AWRI4233_LOCUS9034</name>
</gene>
<proteinExistence type="predicted"/>
<dbReference type="Proteomes" id="UP000714618">
    <property type="component" value="Unassembled WGS sequence"/>
</dbReference>